<feature type="domain" description="Glycosyltransferase subfamily 4-like N-terminal" evidence="3">
    <location>
        <begin position="21"/>
        <end position="159"/>
    </location>
</feature>
<evidence type="ECO:0000313" key="4">
    <source>
        <dbReference type="EMBL" id="MBE8726392.1"/>
    </source>
</evidence>
<organism evidence="4 5">
    <name type="scientific">Flavobacterium hungaricum</name>
    <dbReference type="NCBI Taxonomy" id="2082725"/>
    <lineage>
        <taxon>Bacteria</taxon>
        <taxon>Pseudomonadati</taxon>
        <taxon>Bacteroidota</taxon>
        <taxon>Flavobacteriia</taxon>
        <taxon>Flavobacteriales</taxon>
        <taxon>Flavobacteriaceae</taxon>
        <taxon>Flavobacterium</taxon>
    </lineage>
</organism>
<comment type="caution">
    <text evidence="4">The sequence shown here is derived from an EMBL/GenBank/DDBJ whole genome shotgun (WGS) entry which is preliminary data.</text>
</comment>
<protein>
    <submittedName>
        <fullName evidence="4">Glycosyltransferase</fullName>
    </submittedName>
</protein>
<dbReference type="Proteomes" id="UP000640614">
    <property type="component" value="Unassembled WGS sequence"/>
</dbReference>
<evidence type="ECO:0000313" key="5">
    <source>
        <dbReference type="Proteomes" id="UP000640614"/>
    </source>
</evidence>
<dbReference type="CDD" id="cd03801">
    <property type="entry name" value="GT4_PimA-like"/>
    <property type="match status" value="1"/>
</dbReference>
<proteinExistence type="predicted"/>
<keyword evidence="5" id="KW-1185">Reference proteome</keyword>
<evidence type="ECO:0000259" key="2">
    <source>
        <dbReference type="Pfam" id="PF00534"/>
    </source>
</evidence>
<dbReference type="Pfam" id="PF00534">
    <property type="entry name" value="Glycos_transf_1"/>
    <property type="match status" value="1"/>
</dbReference>
<dbReference type="EMBL" id="PRDM01000003">
    <property type="protein sequence ID" value="MBE8726392.1"/>
    <property type="molecule type" value="Genomic_DNA"/>
</dbReference>
<keyword evidence="1" id="KW-1133">Transmembrane helix</keyword>
<dbReference type="PANTHER" id="PTHR45947:SF3">
    <property type="entry name" value="SULFOQUINOVOSYL TRANSFERASE SQD2"/>
    <property type="match status" value="1"/>
</dbReference>
<reference evidence="4 5" key="1">
    <citation type="submission" date="2018-07" db="EMBL/GenBank/DDBJ databases">
        <title>Genome assembly of strain KB82.</title>
        <authorList>
            <person name="Kukolya J."/>
            <person name="Horvath B."/>
            <person name="Nagy I."/>
            <person name="Toth A."/>
        </authorList>
    </citation>
    <scope>NUCLEOTIDE SEQUENCE [LARGE SCALE GENOMIC DNA]</scope>
    <source>
        <strain evidence="4 5">Kb82</strain>
    </source>
</reference>
<sequence length="364" mass="41747">MQFITICNMRVIAVHLLNDYSGSPKVLKQLLTGWAKRDIELHLYTCSGREGFLSGLPDVKYNFYWYRFMKNSVLRLLFFMTSQFLLAFKLLFSLKKNDVVYINTVLPFGAAIAGKIRGNKVIYHVHETSMKPLLLKKFLFGVLDLFANEVVYVSNFLADKEPVNIQKTVIYNVLEEDFVKSAFASKRTDKQEKIILMLCSLKAYKGVDQFLKLAQANSKYLFKLVLNASVLEINNYFKHVKIPENLCIYPTQTDTHLFYREASVVLNLSDPKLWVETFGLTILEAMAYGLPAIVPPVGGVTELVTEGKNGYLIESSRIDQISDKLHELFENKELYRSMSCSAVELSKEYSLELFEKKSAEIIFH</sequence>
<keyword evidence="1" id="KW-0812">Transmembrane</keyword>
<evidence type="ECO:0000256" key="1">
    <source>
        <dbReference type="SAM" id="Phobius"/>
    </source>
</evidence>
<dbReference type="Gene3D" id="3.40.50.2000">
    <property type="entry name" value="Glycogen Phosphorylase B"/>
    <property type="match status" value="2"/>
</dbReference>
<gene>
    <name evidence="4" type="ORF">C4F50_15800</name>
</gene>
<feature type="domain" description="Glycosyl transferase family 1" evidence="2">
    <location>
        <begin position="183"/>
        <end position="339"/>
    </location>
</feature>
<dbReference type="Pfam" id="PF13439">
    <property type="entry name" value="Glyco_transf_4"/>
    <property type="match status" value="1"/>
</dbReference>
<accession>A0ABR9TLZ4</accession>
<feature type="transmembrane region" description="Helical" evidence="1">
    <location>
        <begin position="73"/>
        <end position="94"/>
    </location>
</feature>
<dbReference type="PANTHER" id="PTHR45947">
    <property type="entry name" value="SULFOQUINOVOSYL TRANSFERASE SQD2"/>
    <property type="match status" value="1"/>
</dbReference>
<dbReference type="InterPro" id="IPR050194">
    <property type="entry name" value="Glycosyltransferase_grp1"/>
</dbReference>
<dbReference type="SUPFAM" id="SSF53756">
    <property type="entry name" value="UDP-Glycosyltransferase/glycogen phosphorylase"/>
    <property type="match status" value="1"/>
</dbReference>
<name>A0ABR9TLZ4_9FLAO</name>
<evidence type="ECO:0000259" key="3">
    <source>
        <dbReference type="Pfam" id="PF13439"/>
    </source>
</evidence>
<dbReference type="InterPro" id="IPR001296">
    <property type="entry name" value="Glyco_trans_1"/>
</dbReference>
<dbReference type="InterPro" id="IPR028098">
    <property type="entry name" value="Glyco_trans_4-like_N"/>
</dbReference>
<keyword evidence="1" id="KW-0472">Membrane</keyword>